<dbReference type="SUPFAM" id="SSF47384">
    <property type="entry name" value="Homodimeric domain of signal transducing histidine kinase"/>
    <property type="match status" value="1"/>
</dbReference>
<dbReference type="Gene3D" id="3.30.450.40">
    <property type="match status" value="1"/>
</dbReference>
<organism evidence="7 8">
    <name type="scientific">Massilia niabensis</name>
    <dbReference type="NCBI Taxonomy" id="544910"/>
    <lineage>
        <taxon>Bacteria</taxon>
        <taxon>Pseudomonadati</taxon>
        <taxon>Pseudomonadota</taxon>
        <taxon>Betaproteobacteria</taxon>
        <taxon>Burkholderiales</taxon>
        <taxon>Oxalobacteraceae</taxon>
        <taxon>Telluria group</taxon>
        <taxon>Massilia</taxon>
    </lineage>
</organism>
<keyword evidence="3" id="KW-0597">Phosphoprotein</keyword>
<dbReference type="SUPFAM" id="SSF109604">
    <property type="entry name" value="HD-domain/PDEase-like"/>
    <property type="match status" value="1"/>
</dbReference>
<evidence type="ECO:0000313" key="7">
    <source>
        <dbReference type="EMBL" id="MFC5459444.1"/>
    </source>
</evidence>
<reference evidence="8" key="1">
    <citation type="journal article" date="2019" name="Int. J. Syst. Evol. Microbiol.">
        <title>The Global Catalogue of Microorganisms (GCM) 10K type strain sequencing project: providing services to taxonomists for standard genome sequencing and annotation.</title>
        <authorList>
            <consortium name="The Broad Institute Genomics Platform"/>
            <consortium name="The Broad Institute Genome Sequencing Center for Infectious Disease"/>
            <person name="Wu L."/>
            <person name="Ma J."/>
        </authorList>
    </citation>
    <scope>NUCLEOTIDE SEQUENCE [LARGE SCALE GENOMIC DNA]</scope>
    <source>
        <strain evidence="8">KACC 12649</strain>
    </source>
</reference>
<dbReference type="PROSITE" id="PS50109">
    <property type="entry name" value="HIS_KIN"/>
    <property type="match status" value="1"/>
</dbReference>
<evidence type="ECO:0000256" key="4">
    <source>
        <dbReference type="SAM" id="Coils"/>
    </source>
</evidence>
<comment type="catalytic activity">
    <reaction evidence="1">
        <text>ATP + protein L-histidine = ADP + protein N-phospho-L-histidine.</text>
        <dbReference type="EC" id="2.7.13.3"/>
    </reaction>
</comment>
<dbReference type="InterPro" id="IPR036890">
    <property type="entry name" value="HATPase_C_sf"/>
</dbReference>
<dbReference type="InterPro" id="IPR036097">
    <property type="entry name" value="HisK_dim/P_sf"/>
</dbReference>
<dbReference type="EC" id="2.7.13.3" evidence="2"/>
<feature type="domain" description="HDOD" evidence="6">
    <location>
        <begin position="17"/>
        <end position="211"/>
    </location>
</feature>
<dbReference type="InterPro" id="IPR029016">
    <property type="entry name" value="GAF-like_dom_sf"/>
</dbReference>
<dbReference type="Pfam" id="PF01590">
    <property type="entry name" value="GAF"/>
    <property type="match status" value="1"/>
</dbReference>
<dbReference type="Gene3D" id="3.30.565.10">
    <property type="entry name" value="Histidine kinase-like ATPase, C-terminal domain"/>
    <property type="match status" value="1"/>
</dbReference>
<dbReference type="PANTHER" id="PTHR33525">
    <property type="match status" value="1"/>
</dbReference>
<evidence type="ECO:0000256" key="1">
    <source>
        <dbReference type="ARBA" id="ARBA00000085"/>
    </source>
</evidence>
<dbReference type="Gene3D" id="1.10.287.130">
    <property type="match status" value="1"/>
</dbReference>
<dbReference type="InterPro" id="IPR005467">
    <property type="entry name" value="His_kinase_dom"/>
</dbReference>
<comment type="caution">
    <text evidence="7">The sequence shown here is derived from an EMBL/GenBank/DDBJ whole genome shotgun (WGS) entry which is preliminary data.</text>
</comment>
<dbReference type="Proteomes" id="UP001596050">
    <property type="component" value="Unassembled WGS sequence"/>
</dbReference>
<keyword evidence="4" id="KW-0175">Coiled coil</keyword>
<gene>
    <name evidence="7" type="ORF">ACFPN5_06445</name>
</gene>
<name>A0ABW0L162_9BURK</name>
<dbReference type="EMBL" id="JBHSMU010000007">
    <property type="protein sequence ID" value="MFC5459444.1"/>
    <property type="molecule type" value="Genomic_DNA"/>
</dbReference>
<evidence type="ECO:0000259" key="5">
    <source>
        <dbReference type="PROSITE" id="PS50109"/>
    </source>
</evidence>
<evidence type="ECO:0000256" key="2">
    <source>
        <dbReference type="ARBA" id="ARBA00012438"/>
    </source>
</evidence>
<accession>A0ABW0L162</accession>
<dbReference type="SMART" id="SM00065">
    <property type="entry name" value="GAF"/>
    <property type="match status" value="1"/>
</dbReference>
<feature type="domain" description="Histidine kinase" evidence="5">
    <location>
        <begin position="489"/>
        <end position="703"/>
    </location>
</feature>
<evidence type="ECO:0000256" key="3">
    <source>
        <dbReference type="ARBA" id="ARBA00022553"/>
    </source>
</evidence>
<dbReference type="SMART" id="SM00387">
    <property type="entry name" value="HATPase_c"/>
    <property type="match status" value="1"/>
</dbReference>
<dbReference type="InterPro" id="IPR013976">
    <property type="entry name" value="HDOD"/>
</dbReference>
<dbReference type="InterPro" id="IPR003661">
    <property type="entry name" value="HisK_dim/P_dom"/>
</dbReference>
<dbReference type="PRINTS" id="PR00344">
    <property type="entry name" value="BCTRLSENSOR"/>
</dbReference>
<dbReference type="InterPro" id="IPR003018">
    <property type="entry name" value="GAF"/>
</dbReference>
<dbReference type="PROSITE" id="PS51833">
    <property type="entry name" value="HDOD"/>
    <property type="match status" value="1"/>
</dbReference>
<dbReference type="CDD" id="cd00082">
    <property type="entry name" value="HisKA"/>
    <property type="match status" value="1"/>
</dbReference>
<sequence length="719" mass="77502">MHQPDQDIRNRLLIARLPAMPQILIKLLGHLQADDLGMPELAALIANDAGITGKLLATASSSAYHRNSRGANLEQSLVALGTDMIKTLVISDSVFQTFSSFPHSGSTDLRAFWKRSLGAAVLARDIARRIGYPHLEEAYLAGLLHNVGRLALLATAPKEYAFNFSARDDEDLCAVEQRTLQITHAEAGAWLVERWQLDSFMADAVLYHHETSERLEAAHPLIRIVRMAHVMACHADDHRALRDAAALCGIEEGELDAMLASSARQVDKAAIHLGIDLAGADDIPAPPAFAAPTPDPVQQRLSEEVRNLVLVSEVGQVFARQQGREESGLLESMTRSARILFDFDNTVILLENPTGNMLVGAPGGASARLTEFTIPLGKGGQVAEAVQQRRTVYIRRDAAPLALPEEQLLRMLGTESMVCLPLVAGGRCLGVMVGGIQAWQLPDCQKRERFLQSFGAQAASALETALSEKGNARRQLASVAEEYREASRRVVHEVNNPLSIIKNYLSVLDSKLARQEPVATEMSVLNEEIDRVGQLIGSLAEIEPPATGPRPFDVAKVVDDVVRLFRAGQFVPGGVQIATTMDDDARLVEGEADLLKQVLVNLVKNAVEALGESGGGRIEIVNRGIVHRERKLYLELAVTDTGPGLSPDVMANLFSVVRSTKDGAHRGLGLSIVHGLVKKMGGQIACRSGRSGTAFEILLPAWSGSSAAPAIPVRAIGSA</sequence>
<dbReference type="PANTHER" id="PTHR33525:SF5">
    <property type="entry name" value="TWO COMPONENT SIGNAL TRANSDUCTION SYSTEM RESPONSE REGULATOR"/>
    <property type="match status" value="1"/>
</dbReference>
<feature type="coiled-coil region" evidence="4">
    <location>
        <begin position="462"/>
        <end position="489"/>
    </location>
</feature>
<evidence type="ECO:0000313" key="8">
    <source>
        <dbReference type="Proteomes" id="UP001596050"/>
    </source>
</evidence>
<dbReference type="Pfam" id="PF08668">
    <property type="entry name" value="HDOD"/>
    <property type="match status" value="1"/>
</dbReference>
<dbReference type="InterPro" id="IPR004358">
    <property type="entry name" value="Sig_transdc_His_kin-like_C"/>
</dbReference>
<dbReference type="Gene3D" id="1.10.3210.10">
    <property type="entry name" value="Hypothetical protein af1432"/>
    <property type="match status" value="1"/>
</dbReference>
<dbReference type="InterPro" id="IPR003594">
    <property type="entry name" value="HATPase_dom"/>
</dbReference>
<dbReference type="SUPFAM" id="SSF55874">
    <property type="entry name" value="ATPase domain of HSP90 chaperone/DNA topoisomerase II/histidine kinase"/>
    <property type="match status" value="1"/>
</dbReference>
<protein>
    <recommendedName>
        <fullName evidence="2">histidine kinase</fullName>
        <ecNumber evidence="2">2.7.13.3</ecNumber>
    </recommendedName>
</protein>
<keyword evidence="8" id="KW-1185">Reference proteome</keyword>
<proteinExistence type="predicted"/>
<dbReference type="InterPro" id="IPR052340">
    <property type="entry name" value="RNase_Y/CdgJ"/>
</dbReference>
<dbReference type="SUPFAM" id="SSF55781">
    <property type="entry name" value="GAF domain-like"/>
    <property type="match status" value="1"/>
</dbReference>
<evidence type="ECO:0000259" key="6">
    <source>
        <dbReference type="PROSITE" id="PS51833"/>
    </source>
</evidence>
<dbReference type="RefSeq" id="WP_379781318.1">
    <property type="nucleotide sequence ID" value="NZ_JBHSMU010000007.1"/>
</dbReference>
<dbReference type="Pfam" id="PF02518">
    <property type="entry name" value="HATPase_c"/>
    <property type="match status" value="1"/>
</dbReference>